<gene>
    <name evidence="1" type="ORF">HRI_001500300</name>
</gene>
<comment type="caution">
    <text evidence="1">The sequence shown here is derived from an EMBL/GenBank/DDBJ whole genome shotgun (WGS) entry which is preliminary data.</text>
</comment>
<dbReference type="Gene3D" id="3.60.10.10">
    <property type="entry name" value="Endonuclease/exonuclease/phosphatase"/>
    <property type="match status" value="1"/>
</dbReference>
<name>A0A9W7HM02_HIBTR</name>
<sequence>MKFFCWNVRGLGKLRAVNRLNNVLRGANPQILFLMETKLDKRRMKKVRRKCGFIFGIDIPSTGTSGELSIGWKPDCDVSLRSYSRSHIDIEIKEDNAEKGDLQASVAALKRDIGASHGDY</sequence>
<dbReference type="SUPFAM" id="SSF56219">
    <property type="entry name" value="DNase I-like"/>
    <property type="match status" value="1"/>
</dbReference>
<reference evidence="1" key="1">
    <citation type="submission" date="2023-05" db="EMBL/GenBank/DDBJ databases">
        <title>Genome and transcriptome analyses reveal genes involved in the formation of fine ridges on petal epidermal cells in Hibiscus trionum.</title>
        <authorList>
            <person name="Koshimizu S."/>
            <person name="Masuda S."/>
            <person name="Ishii T."/>
            <person name="Shirasu K."/>
            <person name="Hoshino A."/>
            <person name="Arita M."/>
        </authorList>
    </citation>
    <scope>NUCLEOTIDE SEQUENCE</scope>
    <source>
        <strain evidence="1">Hamamatsu line</strain>
    </source>
</reference>
<dbReference type="InterPro" id="IPR036691">
    <property type="entry name" value="Endo/exonu/phosph_ase_sf"/>
</dbReference>
<dbReference type="OrthoDB" id="1750221at2759"/>
<keyword evidence="2" id="KW-1185">Reference proteome</keyword>
<accession>A0A9W7HM02</accession>
<dbReference type="EMBL" id="BSYR01000015">
    <property type="protein sequence ID" value="GMI78310.1"/>
    <property type="molecule type" value="Genomic_DNA"/>
</dbReference>
<evidence type="ECO:0008006" key="3">
    <source>
        <dbReference type="Google" id="ProtNLM"/>
    </source>
</evidence>
<proteinExistence type="predicted"/>
<protein>
    <recommendedName>
        <fullName evidence="3">Endonuclease/exonuclease/phosphatase domain-containing protein</fullName>
    </recommendedName>
</protein>
<dbReference type="PANTHER" id="PTHR35218">
    <property type="entry name" value="RNASE H DOMAIN-CONTAINING PROTEIN"/>
    <property type="match status" value="1"/>
</dbReference>
<organism evidence="1 2">
    <name type="scientific">Hibiscus trionum</name>
    <name type="common">Flower of an hour</name>
    <dbReference type="NCBI Taxonomy" id="183268"/>
    <lineage>
        <taxon>Eukaryota</taxon>
        <taxon>Viridiplantae</taxon>
        <taxon>Streptophyta</taxon>
        <taxon>Embryophyta</taxon>
        <taxon>Tracheophyta</taxon>
        <taxon>Spermatophyta</taxon>
        <taxon>Magnoliopsida</taxon>
        <taxon>eudicotyledons</taxon>
        <taxon>Gunneridae</taxon>
        <taxon>Pentapetalae</taxon>
        <taxon>rosids</taxon>
        <taxon>malvids</taxon>
        <taxon>Malvales</taxon>
        <taxon>Malvaceae</taxon>
        <taxon>Malvoideae</taxon>
        <taxon>Hibiscus</taxon>
    </lineage>
</organism>
<evidence type="ECO:0000313" key="1">
    <source>
        <dbReference type="EMBL" id="GMI78310.1"/>
    </source>
</evidence>
<evidence type="ECO:0000313" key="2">
    <source>
        <dbReference type="Proteomes" id="UP001165190"/>
    </source>
</evidence>
<dbReference type="Proteomes" id="UP001165190">
    <property type="component" value="Unassembled WGS sequence"/>
</dbReference>
<dbReference type="AlphaFoldDB" id="A0A9W7HM02"/>
<dbReference type="PANTHER" id="PTHR35218:SF9">
    <property type="entry name" value="ENDONUCLEASE_EXONUCLEASE_PHOSPHATASE DOMAIN-CONTAINING PROTEIN"/>
    <property type="match status" value="1"/>
</dbReference>